<evidence type="ECO:0000313" key="8">
    <source>
        <dbReference type="Proteomes" id="UP000257559"/>
    </source>
</evidence>
<dbReference type="GO" id="GO:0000428">
    <property type="term" value="C:DNA-directed RNA polymerase complex"/>
    <property type="evidence" value="ECO:0007669"/>
    <property type="project" value="UniProtKB-KW"/>
</dbReference>
<evidence type="ECO:0000256" key="2">
    <source>
        <dbReference type="ARBA" id="ARBA00022478"/>
    </source>
</evidence>
<keyword evidence="3 7" id="KW-0808">Transferase</keyword>
<keyword evidence="4 7" id="KW-0548">Nucleotidyltransferase</keyword>
<dbReference type="GO" id="GO:0003899">
    <property type="term" value="F:DNA-directed RNA polymerase activity"/>
    <property type="evidence" value="ECO:0007669"/>
    <property type="project" value="UniProtKB-EC"/>
</dbReference>
<evidence type="ECO:0000256" key="3">
    <source>
        <dbReference type="ARBA" id="ARBA00022679"/>
    </source>
</evidence>
<dbReference type="GO" id="GO:0003677">
    <property type="term" value="F:DNA binding"/>
    <property type="evidence" value="ECO:0007669"/>
    <property type="project" value="InterPro"/>
</dbReference>
<dbReference type="KEGG" id="medw:NCTC10132_00894"/>
<accession>A0A3B0PJV9</accession>
<dbReference type="GO" id="GO:0006351">
    <property type="term" value="P:DNA-templated transcription"/>
    <property type="evidence" value="ECO:0007669"/>
    <property type="project" value="InterPro"/>
</dbReference>
<feature type="domain" description="RNA polymerase Rpb1" evidence="6">
    <location>
        <begin position="1"/>
        <end position="85"/>
    </location>
</feature>
<keyword evidence="2 7" id="KW-0240">DNA-directed RNA polymerase</keyword>
<keyword evidence="5" id="KW-0804">Transcription</keyword>
<evidence type="ECO:0000313" key="7">
    <source>
        <dbReference type="EMBL" id="SYV97528.1"/>
    </source>
</evidence>
<evidence type="ECO:0000259" key="6">
    <source>
        <dbReference type="Pfam" id="PF04997"/>
    </source>
</evidence>
<sequence length="106" mass="12067">MGHIELHTPVVHFWFFKIDHSVISNLLGLRVEDGTEKQSVTKSDLEKLIYYKSHIVLESGNLKSLKKNTIIDINEAANIYEAALEELLALNIDDEEASENISESLW</sequence>
<dbReference type="AlphaFoldDB" id="A0A3B0PJV9"/>
<dbReference type="InterPro" id="IPR007080">
    <property type="entry name" value="RNA_pol_Rpb1_1"/>
</dbReference>
<feature type="non-terminal residue" evidence="7">
    <location>
        <position position="106"/>
    </location>
</feature>
<organism evidence="7 8">
    <name type="scientific">Mycoplasmopsis edwardii</name>
    <dbReference type="NCBI Taxonomy" id="53558"/>
    <lineage>
        <taxon>Bacteria</taxon>
        <taxon>Bacillati</taxon>
        <taxon>Mycoplasmatota</taxon>
        <taxon>Mycoplasmoidales</taxon>
        <taxon>Metamycoplasmataceae</taxon>
        <taxon>Mycoplasmopsis</taxon>
    </lineage>
</organism>
<dbReference type="EMBL" id="LS991951">
    <property type="protein sequence ID" value="SYV97528.1"/>
    <property type="molecule type" value="Genomic_DNA"/>
</dbReference>
<reference evidence="8" key="1">
    <citation type="submission" date="2018-06" db="EMBL/GenBank/DDBJ databases">
        <authorList>
            <consortium name="Pathogen Informatics"/>
        </authorList>
    </citation>
    <scope>NUCLEOTIDE SEQUENCE [LARGE SCALE GENOMIC DNA]</scope>
    <source>
        <strain evidence="8">NCTC10132</strain>
    </source>
</reference>
<dbReference type="Proteomes" id="UP000257559">
    <property type="component" value="Chromosome"/>
</dbReference>
<dbReference type="EC" id="2.7.7.6" evidence="1"/>
<proteinExistence type="predicted"/>
<name>A0A3B0PJV9_9BACT</name>
<protein>
    <recommendedName>
        <fullName evidence="1">DNA-directed RNA polymerase</fullName>
        <ecNumber evidence="1">2.7.7.6</ecNumber>
    </recommendedName>
</protein>
<dbReference type="Pfam" id="PF04997">
    <property type="entry name" value="RNA_pol_Rpb1_1"/>
    <property type="match status" value="1"/>
</dbReference>
<gene>
    <name evidence="7" type="primary">rpoBC</name>
    <name evidence="7" type="ORF">NCTC10132_00894</name>
</gene>
<dbReference type="SUPFAM" id="SSF64484">
    <property type="entry name" value="beta and beta-prime subunits of DNA dependent RNA-polymerase"/>
    <property type="match status" value="1"/>
</dbReference>
<keyword evidence="8" id="KW-1185">Reference proteome</keyword>
<evidence type="ECO:0000256" key="4">
    <source>
        <dbReference type="ARBA" id="ARBA00022695"/>
    </source>
</evidence>
<evidence type="ECO:0000256" key="1">
    <source>
        <dbReference type="ARBA" id="ARBA00012418"/>
    </source>
</evidence>
<evidence type="ECO:0000256" key="5">
    <source>
        <dbReference type="ARBA" id="ARBA00023163"/>
    </source>
</evidence>